<protein>
    <submittedName>
        <fullName evidence="5">GFA family protein</fullName>
    </submittedName>
</protein>
<evidence type="ECO:0000259" key="4">
    <source>
        <dbReference type="PROSITE" id="PS51891"/>
    </source>
</evidence>
<evidence type="ECO:0000256" key="2">
    <source>
        <dbReference type="ARBA" id="ARBA00022723"/>
    </source>
</evidence>
<dbReference type="Gene3D" id="2.170.150.70">
    <property type="match status" value="1"/>
</dbReference>
<dbReference type="PANTHER" id="PTHR28620:SF1">
    <property type="entry name" value="CENP-V_GFA DOMAIN-CONTAINING PROTEIN"/>
    <property type="match status" value="1"/>
</dbReference>
<keyword evidence="3" id="KW-0862">Zinc</keyword>
<dbReference type="AlphaFoldDB" id="A0A9X1AJA1"/>
<feature type="domain" description="CENP-V/GFA" evidence="4">
    <location>
        <begin position="4"/>
        <end position="112"/>
    </location>
</feature>
<accession>A0A9X1AJA1</accession>
<proteinExistence type="inferred from homology"/>
<dbReference type="InterPro" id="IPR052355">
    <property type="entry name" value="CENP-V-like"/>
</dbReference>
<dbReference type="Pfam" id="PF04828">
    <property type="entry name" value="GFA"/>
    <property type="match status" value="1"/>
</dbReference>
<dbReference type="PROSITE" id="PS51891">
    <property type="entry name" value="CENP_V_GFA"/>
    <property type="match status" value="1"/>
</dbReference>
<organism evidence="5 6">
    <name type="scientific">Sphingobium nicotianae</name>
    <dbReference type="NCBI Taxonomy" id="2782607"/>
    <lineage>
        <taxon>Bacteria</taxon>
        <taxon>Pseudomonadati</taxon>
        <taxon>Pseudomonadota</taxon>
        <taxon>Alphaproteobacteria</taxon>
        <taxon>Sphingomonadales</taxon>
        <taxon>Sphingomonadaceae</taxon>
        <taxon>Sphingobium</taxon>
    </lineage>
</organism>
<name>A0A9X1AJA1_9SPHN</name>
<reference evidence="5" key="1">
    <citation type="submission" date="2021-05" db="EMBL/GenBank/DDBJ databases">
        <title>Genome of Sphingobium sp. strain.</title>
        <authorList>
            <person name="Fan R."/>
        </authorList>
    </citation>
    <scope>NUCLEOTIDE SEQUENCE</scope>
    <source>
        <strain evidence="5">H33</strain>
    </source>
</reference>
<evidence type="ECO:0000256" key="1">
    <source>
        <dbReference type="ARBA" id="ARBA00005495"/>
    </source>
</evidence>
<dbReference type="InterPro" id="IPR006913">
    <property type="entry name" value="CENP-V/GFA"/>
</dbReference>
<dbReference type="PANTHER" id="PTHR28620">
    <property type="entry name" value="CENTROMERE PROTEIN V"/>
    <property type="match status" value="1"/>
</dbReference>
<gene>
    <name evidence="5" type="ORF">KK488_01945</name>
</gene>
<comment type="caution">
    <text evidence="5">The sequence shown here is derived from an EMBL/GenBank/DDBJ whole genome shotgun (WGS) entry which is preliminary data.</text>
</comment>
<sequence>MAVVRGSCHCGNVRIEVPDPPTWVADCNCSLCRRLAWRVAYFPPEQVQISGETTAYIWGDRMIGIHHCPVCGCGTHWESLGEDFGKMGVNARLLDDFDESTIEVRKFNNADN</sequence>
<dbReference type="GO" id="GO:0046872">
    <property type="term" value="F:metal ion binding"/>
    <property type="evidence" value="ECO:0007669"/>
    <property type="project" value="UniProtKB-KW"/>
</dbReference>
<keyword evidence="6" id="KW-1185">Reference proteome</keyword>
<evidence type="ECO:0000313" key="5">
    <source>
        <dbReference type="EMBL" id="MBT2185701.1"/>
    </source>
</evidence>
<evidence type="ECO:0000256" key="3">
    <source>
        <dbReference type="ARBA" id="ARBA00022833"/>
    </source>
</evidence>
<dbReference type="GO" id="GO:0016846">
    <property type="term" value="F:carbon-sulfur lyase activity"/>
    <property type="evidence" value="ECO:0007669"/>
    <property type="project" value="InterPro"/>
</dbReference>
<dbReference type="SUPFAM" id="SSF51316">
    <property type="entry name" value="Mss4-like"/>
    <property type="match status" value="1"/>
</dbReference>
<dbReference type="EMBL" id="JAHGAW010000001">
    <property type="protein sequence ID" value="MBT2185701.1"/>
    <property type="molecule type" value="Genomic_DNA"/>
</dbReference>
<dbReference type="Proteomes" id="UP001138757">
    <property type="component" value="Unassembled WGS sequence"/>
</dbReference>
<dbReference type="InterPro" id="IPR011057">
    <property type="entry name" value="Mss4-like_sf"/>
</dbReference>
<comment type="similarity">
    <text evidence="1">Belongs to the Gfa family.</text>
</comment>
<dbReference type="RefSeq" id="WP_214621431.1">
    <property type="nucleotide sequence ID" value="NZ_JAHGAW010000001.1"/>
</dbReference>
<keyword evidence="2" id="KW-0479">Metal-binding</keyword>
<evidence type="ECO:0000313" key="6">
    <source>
        <dbReference type="Proteomes" id="UP001138757"/>
    </source>
</evidence>